<dbReference type="HOGENOM" id="CLU_3107023_0_0_1"/>
<dbReference type="Proteomes" id="UP000053647">
    <property type="component" value="Unassembled WGS sequence"/>
</dbReference>
<keyword evidence="3" id="KW-1185">Reference proteome</keyword>
<evidence type="ECO:0000313" key="3">
    <source>
        <dbReference type="Proteomes" id="UP000053647"/>
    </source>
</evidence>
<reference evidence="2 3" key="1">
    <citation type="submission" date="2014-06" db="EMBL/GenBank/DDBJ databases">
        <authorList>
            <consortium name="DOE Joint Genome Institute"/>
            <person name="Kuo A."/>
            <person name="Kohler A."/>
            <person name="Nagy L.G."/>
            <person name="Floudas D."/>
            <person name="Copeland A."/>
            <person name="Barry K.W."/>
            <person name="Cichocki N."/>
            <person name="Veneault-Fourrey C."/>
            <person name="LaButti K."/>
            <person name="Lindquist E.A."/>
            <person name="Lipzen A."/>
            <person name="Lundell T."/>
            <person name="Morin E."/>
            <person name="Murat C."/>
            <person name="Sun H."/>
            <person name="Tunlid A."/>
            <person name="Henrissat B."/>
            <person name="Grigoriev I.V."/>
            <person name="Hibbett D.S."/>
            <person name="Martin F."/>
            <person name="Nordberg H.P."/>
            <person name="Cantor M.N."/>
            <person name="Hua S.X."/>
        </authorList>
    </citation>
    <scope>NUCLEOTIDE SEQUENCE [LARGE SCALE GENOMIC DNA]</scope>
    <source>
        <strain evidence="2 3">ATCC 200175</strain>
    </source>
</reference>
<sequence>MARGRRRRRRALSGVATQPRLTNLASRDGGEAVEKGADGRSMTDHFPALNNVSGVD</sequence>
<feature type="compositionally biased region" description="Basic and acidic residues" evidence="1">
    <location>
        <begin position="28"/>
        <end position="43"/>
    </location>
</feature>
<accession>A0A0C9T0T5</accession>
<dbReference type="AlphaFoldDB" id="A0A0C9T0T5"/>
<reference evidence="3" key="2">
    <citation type="submission" date="2015-01" db="EMBL/GenBank/DDBJ databases">
        <title>Evolutionary Origins and Diversification of the Mycorrhizal Mutualists.</title>
        <authorList>
            <consortium name="DOE Joint Genome Institute"/>
            <consortium name="Mycorrhizal Genomics Consortium"/>
            <person name="Kohler A."/>
            <person name="Kuo A."/>
            <person name="Nagy L.G."/>
            <person name="Floudas D."/>
            <person name="Copeland A."/>
            <person name="Barry K.W."/>
            <person name="Cichocki N."/>
            <person name="Veneault-Fourrey C."/>
            <person name="LaButti K."/>
            <person name="Lindquist E.A."/>
            <person name="Lipzen A."/>
            <person name="Lundell T."/>
            <person name="Morin E."/>
            <person name="Murat C."/>
            <person name="Riley R."/>
            <person name="Ohm R."/>
            <person name="Sun H."/>
            <person name="Tunlid A."/>
            <person name="Henrissat B."/>
            <person name="Grigoriev I.V."/>
            <person name="Hibbett D.S."/>
            <person name="Martin F."/>
        </authorList>
    </citation>
    <scope>NUCLEOTIDE SEQUENCE [LARGE SCALE GENOMIC DNA]</scope>
    <source>
        <strain evidence="3">ATCC 200175</strain>
    </source>
</reference>
<feature type="region of interest" description="Disordered" evidence="1">
    <location>
        <begin position="1"/>
        <end position="56"/>
    </location>
</feature>
<protein>
    <submittedName>
        <fullName evidence="2">Uncharacterized protein</fullName>
    </submittedName>
</protein>
<name>A0A0C9T0T5_PAXIN</name>
<evidence type="ECO:0000256" key="1">
    <source>
        <dbReference type="SAM" id="MobiDB-lite"/>
    </source>
</evidence>
<organism evidence="2 3">
    <name type="scientific">Paxillus involutus ATCC 200175</name>
    <dbReference type="NCBI Taxonomy" id="664439"/>
    <lineage>
        <taxon>Eukaryota</taxon>
        <taxon>Fungi</taxon>
        <taxon>Dikarya</taxon>
        <taxon>Basidiomycota</taxon>
        <taxon>Agaricomycotina</taxon>
        <taxon>Agaricomycetes</taxon>
        <taxon>Agaricomycetidae</taxon>
        <taxon>Boletales</taxon>
        <taxon>Paxilineae</taxon>
        <taxon>Paxillaceae</taxon>
        <taxon>Paxillus</taxon>
    </lineage>
</organism>
<feature type="compositionally biased region" description="Polar residues" evidence="1">
    <location>
        <begin position="15"/>
        <end position="25"/>
    </location>
</feature>
<feature type="compositionally biased region" description="Basic residues" evidence="1">
    <location>
        <begin position="1"/>
        <end position="11"/>
    </location>
</feature>
<dbReference type="EMBL" id="KN819475">
    <property type="protein sequence ID" value="KIJ09325.1"/>
    <property type="molecule type" value="Genomic_DNA"/>
</dbReference>
<proteinExistence type="predicted"/>
<evidence type="ECO:0000313" key="2">
    <source>
        <dbReference type="EMBL" id="KIJ09325.1"/>
    </source>
</evidence>
<gene>
    <name evidence="2" type="ORF">PAXINDRAFT_17574</name>
</gene>